<dbReference type="SMART" id="SM00534">
    <property type="entry name" value="MUTSac"/>
    <property type="match status" value="1"/>
</dbReference>
<evidence type="ECO:0000256" key="8">
    <source>
        <dbReference type="ARBA" id="ARBA00023242"/>
    </source>
</evidence>
<dbReference type="OrthoDB" id="10252754at2759"/>
<gene>
    <name evidence="13" type="ORF">BCR37DRAFT_342923</name>
</gene>
<comment type="similarity">
    <text evidence="2 11">Belongs to the DNA mismatch repair MutS family.</text>
</comment>
<keyword evidence="5" id="KW-0067">ATP-binding</keyword>
<evidence type="ECO:0000313" key="13">
    <source>
        <dbReference type="EMBL" id="ORY87848.1"/>
    </source>
</evidence>
<dbReference type="GO" id="GO:0006298">
    <property type="term" value="P:mismatch repair"/>
    <property type="evidence" value="ECO:0007669"/>
    <property type="project" value="InterPro"/>
</dbReference>
<dbReference type="Gene3D" id="1.10.1420.10">
    <property type="match status" value="2"/>
</dbReference>
<feature type="domain" description="DNA mismatch repair proteins mutS family" evidence="12">
    <location>
        <begin position="775"/>
        <end position="791"/>
    </location>
</feature>
<proteinExistence type="inferred from homology"/>
<dbReference type="InterPro" id="IPR007695">
    <property type="entry name" value="DNA_mismatch_repair_MutS-lik_N"/>
</dbReference>
<dbReference type="GO" id="GO:0005524">
    <property type="term" value="F:ATP binding"/>
    <property type="evidence" value="ECO:0007669"/>
    <property type="project" value="UniProtKB-KW"/>
</dbReference>
<dbReference type="Pfam" id="PF05190">
    <property type="entry name" value="MutS_IV"/>
    <property type="match status" value="1"/>
</dbReference>
<dbReference type="InterPro" id="IPR016151">
    <property type="entry name" value="DNA_mismatch_repair_MutS_N"/>
</dbReference>
<evidence type="ECO:0000256" key="11">
    <source>
        <dbReference type="RuleBase" id="RU003756"/>
    </source>
</evidence>
<sequence length="944" mass="104910">MPLSRQEELVQTVRPWLRPENIRDADRRKPDDPLYNPRTLYIPPSALAEFGNFEAQFWSFKKENWDAVIFFQKGKFYELYEDDAVLGHQLFDLKLTSRGMRMVGVPDYTFDDWAAQFVAKGYRVARVDQMESILGKDIREKEGAKKDKIVRRELTQVLTQGTLVDPNMLTGDHNTYILSLKEMECDTDGAVPKFGVCFADAATGQCYFSSFKDDLARTQLDTLLSQVKPRELVLEKGKLSPASTKCINNAVSPQTQFNWIKDVDFWEADRVRLELKEARYFESDEQDWHPVLQRCLADEACGNALGGLLWYLRNLKLDHDLLSLANFEDYHPLQRAASLVLDGGTLVNLEVFSNTWDGGSAGTLFGLICRCRSPMGKRLLKRWVCHPLRDIDALNARFNAVDLLMQDHALATSLETQLQALPDLERQLARLHVGRCKVAEFVKVLGGFSALAKLLQELAATLEGKDVLMESILQQAPDMTDRLKYWRSAFNWEAAVSNDPKRPGIIVPSPGTEEDFDASQEALEGLLSQFDPLLRQYQRDLKSSKIAYRDVGNSKDIYQIEVPVSVKVPSDWQQMSATKQVKRYWSPEIAVLVRQLLEQQERHKAIVESLQQRLYKRFDADFSSWHALVVCGAQLDCLLSLASSSKTLGAPACRPTFLADDTSILDLKSVRHPCADATTFIPNDILLGGTDGARMSLLTGPNMAGKSTLLRSACTAVLLAQLGHYVPASSCALTPLDQISVRTGGARDNIGGGQSTFMVELAETATLLSSATPRSLVVLDELGRGTGTFDGMAVAFAVLQHLLTRIGCLGFFSTHYALLAQEFEKHPGCKFENMSFLLDEGGDAGQGKVTFLYKLVAGICSHSHGLNVARMAGLPEELITVAAEASKRFEAQHGTSLQSRQQPEIPLGLESDLITLFAAVQGNAEEVTEDVLLRIADYAGSVFA</sequence>
<dbReference type="InterPro" id="IPR007861">
    <property type="entry name" value="DNA_mismatch_repair_MutS_clamp"/>
</dbReference>
<accession>A0A1Y2FV21</accession>
<dbReference type="SMART" id="SM00533">
    <property type="entry name" value="MUTSd"/>
    <property type="match status" value="1"/>
</dbReference>
<dbReference type="AlphaFoldDB" id="A0A1Y2FV21"/>
<keyword evidence="6 11" id="KW-0238">DNA-binding</keyword>
<dbReference type="InterPro" id="IPR007860">
    <property type="entry name" value="DNA_mmatch_repair_MutS_con_dom"/>
</dbReference>
<comment type="subcellular location">
    <subcellularLocation>
        <location evidence="1">Nucleus</location>
    </subcellularLocation>
</comment>
<dbReference type="Pfam" id="PF05192">
    <property type="entry name" value="MutS_III"/>
    <property type="match status" value="1"/>
</dbReference>
<dbReference type="GO" id="GO:0016887">
    <property type="term" value="F:ATP hydrolysis activity"/>
    <property type="evidence" value="ECO:0007669"/>
    <property type="project" value="UniProtKB-ARBA"/>
</dbReference>
<dbReference type="InterPro" id="IPR000432">
    <property type="entry name" value="DNA_mismatch_repair_MutS_C"/>
</dbReference>
<dbReference type="RefSeq" id="XP_040728343.1">
    <property type="nucleotide sequence ID" value="XM_040867465.1"/>
</dbReference>
<evidence type="ECO:0000256" key="4">
    <source>
        <dbReference type="ARBA" id="ARBA00022763"/>
    </source>
</evidence>
<evidence type="ECO:0000256" key="9">
    <source>
        <dbReference type="ARBA" id="ARBA00073548"/>
    </source>
</evidence>
<name>A0A1Y2FV21_PROLT</name>
<dbReference type="NCBIfam" id="NF003810">
    <property type="entry name" value="PRK05399.1"/>
    <property type="match status" value="1"/>
</dbReference>
<dbReference type="FunFam" id="3.40.1170.10:FF:000002">
    <property type="entry name" value="DNA mismatch repair protein"/>
    <property type="match status" value="1"/>
</dbReference>
<keyword evidence="8" id="KW-0539">Nucleus</keyword>
<evidence type="ECO:0000256" key="10">
    <source>
        <dbReference type="ARBA" id="ARBA00073775"/>
    </source>
</evidence>
<dbReference type="InterPro" id="IPR027417">
    <property type="entry name" value="P-loop_NTPase"/>
</dbReference>
<dbReference type="PROSITE" id="PS00486">
    <property type="entry name" value="DNA_MISMATCH_REPAIR_2"/>
    <property type="match status" value="1"/>
</dbReference>
<dbReference type="SUPFAM" id="SSF53150">
    <property type="entry name" value="DNA repair protein MutS, domain II"/>
    <property type="match status" value="1"/>
</dbReference>
<dbReference type="Pfam" id="PF01624">
    <property type="entry name" value="MutS_I"/>
    <property type="match status" value="1"/>
</dbReference>
<dbReference type="InterPro" id="IPR017261">
    <property type="entry name" value="DNA_mismatch_repair_MutS/MSH"/>
</dbReference>
<evidence type="ECO:0000259" key="12">
    <source>
        <dbReference type="PROSITE" id="PS00486"/>
    </source>
</evidence>
<dbReference type="Gene3D" id="3.30.420.110">
    <property type="entry name" value="MutS, connector domain"/>
    <property type="match status" value="1"/>
</dbReference>
<dbReference type="Gene3D" id="3.40.50.300">
    <property type="entry name" value="P-loop containing nucleotide triphosphate hydrolases"/>
    <property type="match status" value="1"/>
</dbReference>
<dbReference type="SUPFAM" id="SSF48334">
    <property type="entry name" value="DNA repair protein MutS, domain III"/>
    <property type="match status" value="1"/>
</dbReference>
<evidence type="ECO:0000256" key="2">
    <source>
        <dbReference type="ARBA" id="ARBA00006271"/>
    </source>
</evidence>
<dbReference type="Pfam" id="PF00488">
    <property type="entry name" value="MutS_V"/>
    <property type="match status" value="1"/>
</dbReference>
<dbReference type="Pfam" id="PF05188">
    <property type="entry name" value="MutS_II"/>
    <property type="match status" value="1"/>
</dbReference>
<dbReference type="GO" id="GO:0032301">
    <property type="term" value="C:MutSalpha complex"/>
    <property type="evidence" value="ECO:0007669"/>
    <property type="project" value="TreeGrafter"/>
</dbReference>
<dbReference type="Proteomes" id="UP000193685">
    <property type="component" value="Unassembled WGS sequence"/>
</dbReference>
<keyword evidence="7 11" id="KW-0234">DNA repair</keyword>
<dbReference type="InterPro" id="IPR007696">
    <property type="entry name" value="DNA_mismatch_repair_MutS_core"/>
</dbReference>
<dbReference type="InterPro" id="IPR036187">
    <property type="entry name" value="DNA_mismatch_repair_MutS_sf"/>
</dbReference>
<dbReference type="Gene3D" id="3.40.1170.10">
    <property type="entry name" value="DNA repair protein MutS, domain I"/>
    <property type="match status" value="1"/>
</dbReference>
<comment type="caution">
    <text evidence="13">The sequence shown here is derived from an EMBL/GenBank/DDBJ whole genome shotgun (WGS) entry which is preliminary data.</text>
</comment>
<dbReference type="InterPro" id="IPR036678">
    <property type="entry name" value="MutS_con_dom_sf"/>
</dbReference>
<evidence type="ECO:0000256" key="6">
    <source>
        <dbReference type="ARBA" id="ARBA00023125"/>
    </source>
</evidence>
<dbReference type="PIRSF" id="PIRSF037677">
    <property type="entry name" value="DNA_mis_repair_Msh6"/>
    <property type="match status" value="1"/>
</dbReference>
<dbReference type="GeneID" id="63784064"/>
<dbReference type="FunFam" id="1.10.1420.10:FF:000019">
    <property type="entry name" value="DNA mismatch repair protein"/>
    <property type="match status" value="1"/>
</dbReference>
<dbReference type="OMA" id="TPMMAQY"/>
<organism evidence="13 14">
    <name type="scientific">Protomyces lactucae-debilis</name>
    <dbReference type="NCBI Taxonomy" id="2754530"/>
    <lineage>
        <taxon>Eukaryota</taxon>
        <taxon>Fungi</taxon>
        <taxon>Dikarya</taxon>
        <taxon>Ascomycota</taxon>
        <taxon>Taphrinomycotina</taxon>
        <taxon>Taphrinomycetes</taxon>
        <taxon>Taphrinales</taxon>
        <taxon>Protomycetaceae</taxon>
        <taxon>Protomyces</taxon>
    </lineage>
</organism>
<evidence type="ECO:0000256" key="3">
    <source>
        <dbReference type="ARBA" id="ARBA00022741"/>
    </source>
</evidence>
<evidence type="ECO:0000256" key="7">
    <source>
        <dbReference type="ARBA" id="ARBA00023204"/>
    </source>
</evidence>
<dbReference type="EMBL" id="MCFI01000001">
    <property type="protein sequence ID" value="ORY87848.1"/>
    <property type="molecule type" value="Genomic_DNA"/>
</dbReference>
<protein>
    <recommendedName>
        <fullName evidence="9">DNA mismatch repair protein MSH6</fullName>
    </recommendedName>
    <alternativeName>
        <fullName evidence="10">DNA mismatch repair protein Msh6</fullName>
    </alternativeName>
</protein>
<dbReference type="GO" id="GO:0140664">
    <property type="term" value="F:ATP-dependent DNA damage sensor activity"/>
    <property type="evidence" value="ECO:0007669"/>
    <property type="project" value="InterPro"/>
</dbReference>
<dbReference type="PANTHER" id="PTHR11361:SF148">
    <property type="entry name" value="DNA MISMATCH REPAIR PROTEIN MSH6"/>
    <property type="match status" value="1"/>
</dbReference>
<dbReference type="InterPro" id="IPR045076">
    <property type="entry name" value="MutS"/>
</dbReference>
<dbReference type="STRING" id="56484.A0A1Y2FV21"/>
<evidence type="ECO:0000256" key="1">
    <source>
        <dbReference type="ARBA" id="ARBA00004123"/>
    </source>
</evidence>
<keyword evidence="3 11" id="KW-0547">Nucleotide-binding</keyword>
<keyword evidence="4 11" id="KW-0227">DNA damage</keyword>
<keyword evidence="14" id="KW-1185">Reference proteome</keyword>
<reference evidence="13 14" key="1">
    <citation type="submission" date="2016-07" db="EMBL/GenBank/DDBJ databases">
        <title>Pervasive Adenine N6-methylation of Active Genes in Fungi.</title>
        <authorList>
            <consortium name="DOE Joint Genome Institute"/>
            <person name="Mondo S.J."/>
            <person name="Dannebaum R.O."/>
            <person name="Kuo R.C."/>
            <person name="Labutti K."/>
            <person name="Haridas S."/>
            <person name="Kuo A."/>
            <person name="Salamov A."/>
            <person name="Ahrendt S.R."/>
            <person name="Lipzen A."/>
            <person name="Sullivan W."/>
            <person name="Andreopoulos W.B."/>
            <person name="Clum A."/>
            <person name="Lindquist E."/>
            <person name="Daum C."/>
            <person name="Ramamoorthy G.K."/>
            <person name="Gryganskyi A."/>
            <person name="Culley D."/>
            <person name="Magnuson J.K."/>
            <person name="James T.Y."/>
            <person name="O'Malley M.A."/>
            <person name="Stajich J.E."/>
            <person name="Spatafora J.W."/>
            <person name="Visel A."/>
            <person name="Grigoriev I.V."/>
        </authorList>
    </citation>
    <scope>NUCLEOTIDE SEQUENCE [LARGE SCALE GENOMIC DNA]</scope>
    <source>
        <strain evidence="13 14">12-1054</strain>
    </source>
</reference>
<dbReference type="GO" id="GO:0030983">
    <property type="term" value="F:mismatched DNA binding"/>
    <property type="evidence" value="ECO:0007669"/>
    <property type="project" value="InterPro"/>
</dbReference>
<evidence type="ECO:0000313" key="14">
    <source>
        <dbReference type="Proteomes" id="UP000193685"/>
    </source>
</evidence>
<dbReference type="SUPFAM" id="SSF55271">
    <property type="entry name" value="DNA repair protein MutS, domain I"/>
    <property type="match status" value="1"/>
</dbReference>
<dbReference type="SUPFAM" id="SSF52540">
    <property type="entry name" value="P-loop containing nucleoside triphosphate hydrolases"/>
    <property type="match status" value="1"/>
</dbReference>
<comment type="function">
    <text evidence="11">Component of the post-replicative DNA mismatch repair system (MMR).</text>
</comment>
<dbReference type="PANTHER" id="PTHR11361">
    <property type="entry name" value="DNA MISMATCH REPAIR PROTEIN MUTS FAMILY MEMBER"/>
    <property type="match status" value="1"/>
</dbReference>
<evidence type="ECO:0000256" key="5">
    <source>
        <dbReference type="ARBA" id="ARBA00022840"/>
    </source>
</evidence>